<keyword evidence="2 4" id="KW-0808">Transferase</keyword>
<dbReference type="PANTHER" id="PTHR23416:SF23">
    <property type="entry name" value="ACETYLTRANSFERASE C18B11.09C-RELATED"/>
    <property type="match status" value="1"/>
</dbReference>
<protein>
    <submittedName>
        <fullName evidence="4">Acyl transferase</fullName>
    </submittedName>
</protein>
<evidence type="ECO:0000256" key="3">
    <source>
        <dbReference type="SAM" id="Phobius"/>
    </source>
</evidence>
<gene>
    <name evidence="4" type="ORF">KME32_29030</name>
</gene>
<evidence type="ECO:0000256" key="2">
    <source>
        <dbReference type="ARBA" id="ARBA00022679"/>
    </source>
</evidence>
<evidence type="ECO:0000256" key="1">
    <source>
        <dbReference type="ARBA" id="ARBA00007274"/>
    </source>
</evidence>
<name>A0A951UIT7_9NOST</name>
<dbReference type="InterPro" id="IPR051159">
    <property type="entry name" value="Hexapeptide_acetyltransf"/>
</dbReference>
<dbReference type="SUPFAM" id="SSF51161">
    <property type="entry name" value="Trimeric LpxA-like enzymes"/>
    <property type="match status" value="1"/>
</dbReference>
<dbReference type="GO" id="GO:0008374">
    <property type="term" value="F:O-acyltransferase activity"/>
    <property type="evidence" value="ECO:0007669"/>
    <property type="project" value="TreeGrafter"/>
</dbReference>
<comment type="similarity">
    <text evidence="1">Belongs to the transferase hexapeptide repeat family.</text>
</comment>
<dbReference type="Proteomes" id="UP000715781">
    <property type="component" value="Unassembled WGS sequence"/>
</dbReference>
<feature type="transmembrane region" description="Helical" evidence="3">
    <location>
        <begin position="32"/>
        <end position="50"/>
    </location>
</feature>
<dbReference type="GO" id="GO:0043886">
    <property type="term" value="F:structural constituent of carboxysome shell"/>
    <property type="evidence" value="ECO:0007669"/>
    <property type="project" value="UniProtKB-ARBA"/>
</dbReference>
<dbReference type="AlphaFoldDB" id="A0A951UIT7"/>
<dbReference type="InterPro" id="IPR001451">
    <property type="entry name" value="Hexapep"/>
</dbReference>
<reference evidence="4" key="1">
    <citation type="submission" date="2021-05" db="EMBL/GenBank/DDBJ databases">
        <authorList>
            <person name="Pietrasiak N."/>
            <person name="Ward R."/>
            <person name="Stajich J.E."/>
            <person name="Kurbessoian T."/>
        </authorList>
    </citation>
    <scope>NUCLEOTIDE SEQUENCE</scope>
    <source>
        <strain evidence="4">JT2-VF2</strain>
    </source>
</reference>
<comment type="caution">
    <text evidence="4">The sequence shown here is derived from an EMBL/GenBank/DDBJ whole genome shotgun (WGS) entry which is preliminary data.</text>
</comment>
<feature type="transmembrane region" description="Helical" evidence="3">
    <location>
        <begin position="7"/>
        <end position="26"/>
    </location>
</feature>
<proteinExistence type="inferred from homology"/>
<organism evidence="4 5">
    <name type="scientific">Mojavia pulchra JT2-VF2</name>
    <dbReference type="NCBI Taxonomy" id="287848"/>
    <lineage>
        <taxon>Bacteria</taxon>
        <taxon>Bacillati</taxon>
        <taxon>Cyanobacteriota</taxon>
        <taxon>Cyanophyceae</taxon>
        <taxon>Nostocales</taxon>
        <taxon>Nostocaceae</taxon>
    </lineage>
</organism>
<dbReference type="PANTHER" id="PTHR23416">
    <property type="entry name" value="SIALIC ACID SYNTHASE-RELATED"/>
    <property type="match status" value="1"/>
</dbReference>
<reference evidence="4" key="2">
    <citation type="journal article" date="2022" name="Microbiol. Resour. Announc.">
        <title>Metagenome Sequencing to Explore Phylogenomics of Terrestrial Cyanobacteria.</title>
        <authorList>
            <person name="Ward R.D."/>
            <person name="Stajich J.E."/>
            <person name="Johansen J.R."/>
            <person name="Huntemann M."/>
            <person name="Clum A."/>
            <person name="Foster B."/>
            <person name="Foster B."/>
            <person name="Roux S."/>
            <person name="Palaniappan K."/>
            <person name="Varghese N."/>
            <person name="Mukherjee S."/>
            <person name="Reddy T.B.K."/>
            <person name="Daum C."/>
            <person name="Copeland A."/>
            <person name="Chen I.A."/>
            <person name="Ivanova N.N."/>
            <person name="Kyrpides N.C."/>
            <person name="Shapiro N."/>
            <person name="Eloe-Fadrosh E.A."/>
            <person name="Pietrasiak N."/>
        </authorList>
    </citation>
    <scope>NUCLEOTIDE SEQUENCE</scope>
    <source>
        <strain evidence="4">JT2-VF2</strain>
    </source>
</reference>
<dbReference type="EMBL" id="JAHHHN010000030">
    <property type="protein sequence ID" value="MBW4565068.1"/>
    <property type="molecule type" value="Genomic_DNA"/>
</dbReference>
<keyword evidence="3" id="KW-0812">Transmembrane</keyword>
<evidence type="ECO:0000313" key="5">
    <source>
        <dbReference type="Proteomes" id="UP000715781"/>
    </source>
</evidence>
<dbReference type="InterPro" id="IPR011004">
    <property type="entry name" value="Trimer_LpxA-like_sf"/>
</dbReference>
<dbReference type="GO" id="GO:0031470">
    <property type="term" value="C:carboxysome"/>
    <property type="evidence" value="ECO:0007669"/>
    <property type="project" value="UniProtKB-ARBA"/>
</dbReference>
<keyword evidence="3" id="KW-0472">Membrane</keyword>
<keyword evidence="3" id="KW-1133">Transmembrane helix</keyword>
<evidence type="ECO:0000313" key="4">
    <source>
        <dbReference type="EMBL" id="MBW4565068.1"/>
    </source>
</evidence>
<dbReference type="Gene3D" id="2.160.10.10">
    <property type="entry name" value="Hexapeptide repeat proteins"/>
    <property type="match status" value="1"/>
</dbReference>
<sequence length="202" mass="22375">MTVLSTILLFFPTCVLILTGASIVYLAYSPSIFSILAVLLSIYGLPVLVYRLHQWVFPVREGISYLRGKEYSPWWGSHQIQVIYIAIPALEALLRLIPGVFSCWLRLWGAKVGRDVYWTPGLEIADRGLLEIGDRVIVGHRIGISSHIIKPRKQNLMLYVKKVKIGNDVFLGAGSILAPGVVIGDGTFLAMATNLSPNQQVN</sequence>
<accession>A0A951UIT7</accession>
<dbReference type="Pfam" id="PF00132">
    <property type="entry name" value="Hexapep"/>
    <property type="match status" value="1"/>
</dbReference>